<feature type="transmembrane region" description="Helical" evidence="7">
    <location>
        <begin position="6"/>
        <end position="22"/>
    </location>
</feature>
<keyword evidence="7" id="KW-0472">Membrane</keyword>
<keyword evidence="4" id="KW-0560">Oxidoreductase</keyword>
<keyword evidence="6" id="KW-0411">Iron-sulfur</keyword>
<evidence type="ECO:0000313" key="9">
    <source>
        <dbReference type="EMBL" id="ABO07972.1"/>
    </source>
</evidence>
<dbReference type="InterPro" id="IPR017896">
    <property type="entry name" value="4Fe4S_Fe-S-bd"/>
</dbReference>
<comment type="similarity">
    <text evidence="1">Belongs to the HdrC family.</text>
</comment>
<protein>
    <recommendedName>
        <fullName evidence="8">4Fe-4S ferredoxin-type domain-containing protein</fullName>
    </recommendedName>
</protein>
<sequence length="588" mass="65561">MINEVLLSLFLLTFIIFAVLLWKRIKLYNKKIDFVKLIIHEFKEAARGGVGYMHFSIASGVVLSVVLALLDFAPAAKLALWLISLPIIAGLIAAALYRVGVFIRSGVIHRRLGEDKKFVSESNKMQLVLLFIIILTTLDLSLSIFNSAISNTIGILRNILLAAFYVKPAANLMVNYDRELSHFRIPFRLEDVIEGKIKPEEVKFGYEKIADVDKDVVLSCQSCGEIGACDAGCPAVAAGRLLSPRVVVRTVALNSNNPEFELAVKLEQQAWACTTCGYCVYACPVRVNHLDVIFGVRRALVAQSKVDKKIADVLMSASQYGNTMSTPNTGRHDWLYSLGVKHISENPNAEYLLWVGCMGSFDGRARQIVQALVEVLKKAGMLEKIAVLGDEETCCGDPIRRLGEESRFQEIVLNNKEIFNKYRIKKIITICPHGYNTFKNDYKRLGVELEVYHHVEILQKLADEGKISVKSLGASLTIHDPCYLARYNKVVEPQRKIVVKLGELKEPPRRGDKTFCCGAGGGNYWYDVPEEKRISHIRFEELEKTGASTIVTLCPFCNAMLLDAKRTKESKVEVKDLVELVAESLGGA</sequence>
<dbReference type="EMBL" id="CP000561">
    <property type="protein sequence ID" value="ABO07972.1"/>
    <property type="molecule type" value="Genomic_DNA"/>
</dbReference>
<dbReference type="OrthoDB" id="42878at2157"/>
<dbReference type="InterPro" id="IPR004017">
    <property type="entry name" value="Cys_rich_dom"/>
</dbReference>
<keyword evidence="3" id="KW-0479">Metal-binding</keyword>
<dbReference type="GO" id="GO:0051539">
    <property type="term" value="F:4 iron, 4 sulfur cluster binding"/>
    <property type="evidence" value="ECO:0007669"/>
    <property type="project" value="UniProtKB-KW"/>
</dbReference>
<dbReference type="STRING" id="410359.Pcal_0545"/>
<feature type="transmembrane region" description="Helical" evidence="7">
    <location>
        <begin position="79"/>
        <end position="107"/>
    </location>
</feature>
<dbReference type="RefSeq" id="WP_011849230.1">
    <property type="nucleotide sequence ID" value="NC_009073.1"/>
</dbReference>
<evidence type="ECO:0000256" key="7">
    <source>
        <dbReference type="SAM" id="Phobius"/>
    </source>
</evidence>
<dbReference type="PROSITE" id="PS51379">
    <property type="entry name" value="4FE4S_FER_2"/>
    <property type="match status" value="1"/>
</dbReference>
<dbReference type="PANTHER" id="PTHR43255:SF1">
    <property type="entry name" value="IRON-SULFUR-BINDING OXIDOREDUCTASE FADF-RELATED"/>
    <property type="match status" value="1"/>
</dbReference>
<accession>A3MTK5</accession>
<proteinExistence type="inferred from homology"/>
<dbReference type="Gene3D" id="1.10.1060.10">
    <property type="entry name" value="Alpha-helical ferredoxin"/>
    <property type="match status" value="1"/>
</dbReference>
<evidence type="ECO:0000256" key="2">
    <source>
        <dbReference type="ARBA" id="ARBA00022485"/>
    </source>
</evidence>
<evidence type="ECO:0000256" key="4">
    <source>
        <dbReference type="ARBA" id="ARBA00023002"/>
    </source>
</evidence>
<dbReference type="PROSITE" id="PS00198">
    <property type="entry name" value="4FE4S_FER_1"/>
    <property type="match status" value="1"/>
</dbReference>
<dbReference type="AlphaFoldDB" id="A3MTK5"/>
<dbReference type="HOGENOM" id="CLU_005304_1_1_2"/>
<dbReference type="GeneID" id="4909823"/>
<dbReference type="InterPro" id="IPR009051">
    <property type="entry name" value="Helical_ferredxn"/>
</dbReference>
<dbReference type="SUPFAM" id="SSF46548">
    <property type="entry name" value="alpha-helical ferredoxin"/>
    <property type="match status" value="1"/>
</dbReference>
<evidence type="ECO:0000259" key="8">
    <source>
        <dbReference type="PROSITE" id="PS51379"/>
    </source>
</evidence>
<feature type="transmembrane region" description="Helical" evidence="7">
    <location>
        <begin position="52"/>
        <end position="73"/>
    </location>
</feature>
<keyword evidence="7" id="KW-1133">Transmembrane helix</keyword>
<dbReference type="KEGG" id="pcl:Pcal_0545"/>
<evidence type="ECO:0000256" key="6">
    <source>
        <dbReference type="ARBA" id="ARBA00023014"/>
    </source>
</evidence>
<keyword evidence="10" id="KW-1185">Reference proteome</keyword>
<feature type="transmembrane region" description="Helical" evidence="7">
    <location>
        <begin position="127"/>
        <end position="149"/>
    </location>
</feature>
<evidence type="ECO:0000256" key="1">
    <source>
        <dbReference type="ARBA" id="ARBA00007097"/>
    </source>
</evidence>
<organism evidence="9 10">
    <name type="scientific">Pyrobaculum calidifontis (strain DSM 21063 / JCM 11548 / VA1)</name>
    <dbReference type="NCBI Taxonomy" id="410359"/>
    <lineage>
        <taxon>Archaea</taxon>
        <taxon>Thermoproteota</taxon>
        <taxon>Thermoprotei</taxon>
        <taxon>Thermoproteales</taxon>
        <taxon>Thermoproteaceae</taxon>
        <taxon>Pyrobaculum</taxon>
    </lineage>
</organism>
<gene>
    <name evidence="9" type="ordered locus">Pcal_0545</name>
</gene>
<keyword evidence="2" id="KW-0004">4Fe-4S</keyword>
<name>A3MTK5_PYRCJ</name>
<dbReference type="InterPro" id="IPR017900">
    <property type="entry name" value="4Fe4S_Fe_S_CS"/>
</dbReference>
<dbReference type="Proteomes" id="UP000001431">
    <property type="component" value="Chromosome"/>
</dbReference>
<dbReference type="InterPro" id="IPR051460">
    <property type="entry name" value="HdrC_iron-sulfur_subunit"/>
</dbReference>
<reference evidence="9" key="1">
    <citation type="submission" date="2007-02" db="EMBL/GenBank/DDBJ databases">
        <title>Complete sequence of Pyrobaculum calidifontis JCM 11548.</title>
        <authorList>
            <consortium name="US DOE Joint Genome Institute"/>
            <person name="Copeland A."/>
            <person name="Lucas S."/>
            <person name="Lapidus A."/>
            <person name="Barry K."/>
            <person name="Glavina del Rio T."/>
            <person name="Dalin E."/>
            <person name="Tice H."/>
            <person name="Pitluck S."/>
            <person name="Chain P."/>
            <person name="Malfatti S."/>
            <person name="Shin M."/>
            <person name="Vergez L."/>
            <person name="Schmutz J."/>
            <person name="Larimer F."/>
            <person name="Land M."/>
            <person name="Hauser L."/>
            <person name="Kyrpides N."/>
            <person name="Mikhailova N."/>
            <person name="Cozen A.E."/>
            <person name="Fitz-Gibbon S.T."/>
            <person name="House C.H."/>
            <person name="Saltikov C."/>
            <person name="Lowe T.M."/>
            <person name="Richardson P."/>
        </authorList>
    </citation>
    <scope>NUCLEOTIDE SEQUENCE [LARGE SCALE GENOMIC DNA]</scope>
    <source>
        <strain evidence="9">JCM 11548</strain>
    </source>
</reference>
<dbReference type="GO" id="GO:0046872">
    <property type="term" value="F:metal ion binding"/>
    <property type="evidence" value="ECO:0007669"/>
    <property type="project" value="UniProtKB-KW"/>
</dbReference>
<feature type="domain" description="4Fe-4S ferredoxin-type" evidence="8">
    <location>
        <begin position="262"/>
        <end position="293"/>
    </location>
</feature>
<dbReference type="GO" id="GO:0005886">
    <property type="term" value="C:plasma membrane"/>
    <property type="evidence" value="ECO:0007669"/>
    <property type="project" value="TreeGrafter"/>
</dbReference>
<evidence type="ECO:0000256" key="5">
    <source>
        <dbReference type="ARBA" id="ARBA00023004"/>
    </source>
</evidence>
<keyword evidence="7" id="KW-0812">Transmembrane</keyword>
<keyword evidence="5" id="KW-0408">Iron</keyword>
<dbReference type="Pfam" id="PF02754">
    <property type="entry name" value="CCG"/>
    <property type="match status" value="2"/>
</dbReference>
<evidence type="ECO:0000313" key="10">
    <source>
        <dbReference type="Proteomes" id="UP000001431"/>
    </source>
</evidence>
<dbReference type="eggNOG" id="arCOG00332">
    <property type="taxonomic scope" value="Archaea"/>
</dbReference>
<dbReference type="PANTHER" id="PTHR43255">
    <property type="entry name" value="IRON-SULFUR-BINDING OXIDOREDUCTASE FADF-RELATED-RELATED"/>
    <property type="match status" value="1"/>
</dbReference>
<evidence type="ECO:0000256" key="3">
    <source>
        <dbReference type="ARBA" id="ARBA00022723"/>
    </source>
</evidence>
<dbReference type="GO" id="GO:0016491">
    <property type="term" value="F:oxidoreductase activity"/>
    <property type="evidence" value="ECO:0007669"/>
    <property type="project" value="UniProtKB-KW"/>
</dbReference>
<dbReference type="Pfam" id="PF13183">
    <property type="entry name" value="Fer4_8"/>
    <property type="match status" value="1"/>
</dbReference>